<reference evidence="2 3" key="2">
    <citation type="submission" date="2018-11" db="EMBL/GenBank/DDBJ databases">
        <authorList>
            <consortium name="Pathogen Informatics"/>
        </authorList>
    </citation>
    <scope>NUCLEOTIDE SEQUENCE [LARGE SCALE GENOMIC DNA]</scope>
    <source>
        <strain evidence="2 3">NST_G2</strain>
    </source>
</reference>
<evidence type="ECO:0000313" key="3">
    <source>
        <dbReference type="Proteomes" id="UP000275846"/>
    </source>
</evidence>
<dbReference type="EMBL" id="UYSU01036429">
    <property type="protein sequence ID" value="VDL97686.1"/>
    <property type="molecule type" value="Genomic_DNA"/>
</dbReference>
<feature type="region of interest" description="Disordered" evidence="1">
    <location>
        <begin position="1"/>
        <end position="27"/>
    </location>
</feature>
<reference evidence="4" key="1">
    <citation type="submission" date="2016-06" db="UniProtKB">
        <authorList>
            <consortium name="WormBaseParasite"/>
        </authorList>
    </citation>
    <scope>IDENTIFICATION</scope>
</reference>
<dbReference type="OrthoDB" id="410381at2759"/>
<name>A0A183T4A3_SCHSO</name>
<protein>
    <submittedName>
        <fullName evidence="4">BLOC-1-related complex subunit 5</fullName>
    </submittedName>
</protein>
<evidence type="ECO:0000313" key="2">
    <source>
        <dbReference type="EMBL" id="VDL97686.1"/>
    </source>
</evidence>
<evidence type="ECO:0000256" key="1">
    <source>
        <dbReference type="SAM" id="MobiDB-lite"/>
    </source>
</evidence>
<sequence>MLPGEECWAPMTPAASRTMPAPHGNLRRASPHACQHFLPLSDAGEGDLDAPLVPSLAPVLIQKRGQQDVLVIKVIPGNLQATDEVASVENRWRQLRDTVQFTALNVLGCGRRQHQDWFDVNVAAINTLLAEKNRLHKAYVDRLTDTNKTL</sequence>
<dbReference type="WBParaSite" id="SSLN_0001173201-mRNA-1">
    <property type="protein sequence ID" value="SSLN_0001173201-mRNA-1"/>
    <property type="gene ID" value="SSLN_0001173201"/>
</dbReference>
<evidence type="ECO:0000313" key="4">
    <source>
        <dbReference type="WBParaSite" id="SSLN_0001173201-mRNA-1"/>
    </source>
</evidence>
<organism evidence="4">
    <name type="scientific">Schistocephalus solidus</name>
    <name type="common">Tapeworm</name>
    <dbReference type="NCBI Taxonomy" id="70667"/>
    <lineage>
        <taxon>Eukaryota</taxon>
        <taxon>Metazoa</taxon>
        <taxon>Spiralia</taxon>
        <taxon>Lophotrochozoa</taxon>
        <taxon>Platyhelminthes</taxon>
        <taxon>Cestoda</taxon>
        <taxon>Eucestoda</taxon>
        <taxon>Diphyllobothriidea</taxon>
        <taxon>Diphyllobothriidae</taxon>
        <taxon>Schistocephalus</taxon>
    </lineage>
</organism>
<accession>A0A183T4A3</accession>
<proteinExistence type="predicted"/>
<keyword evidence="3" id="KW-1185">Reference proteome</keyword>
<dbReference type="AlphaFoldDB" id="A0A183T4A3"/>
<gene>
    <name evidence="2" type="ORF">SSLN_LOCUS11301</name>
</gene>
<dbReference type="Proteomes" id="UP000275846">
    <property type="component" value="Unassembled WGS sequence"/>
</dbReference>